<organism evidence="1 2">
    <name type="scientific">Intoshia linei</name>
    <dbReference type="NCBI Taxonomy" id="1819745"/>
    <lineage>
        <taxon>Eukaryota</taxon>
        <taxon>Metazoa</taxon>
        <taxon>Spiralia</taxon>
        <taxon>Lophotrochozoa</taxon>
        <taxon>Mesozoa</taxon>
        <taxon>Orthonectida</taxon>
        <taxon>Rhopaluridae</taxon>
        <taxon>Intoshia</taxon>
    </lineage>
</organism>
<name>A0A177AVB4_9BILA</name>
<gene>
    <name evidence="1" type="ORF">A3Q56_06337</name>
</gene>
<dbReference type="Proteomes" id="UP000078046">
    <property type="component" value="Unassembled WGS sequence"/>
</dbReference>
<dbReference type="AlphaFoldDB" id="A0A177AVB4"/>
<accession>A0A177AVB4</accession>
<dbReference type="OrthoDB" id="2501249at2759"/>
<comment type="caution">
    <text evidence="1">The sequence shown here is derived from an EMBL/GenBank/DDBJ whole genome shotgun (WGS) entry which is preliminary data.</text>
</comment>
<evidence type="ECO:0000313" key="1">
    <source>
        <dbReference type="EMBL" id="OAF65926.1"/>
    </source>
</evidence>
<proteinExistence type="predicted"/>
<keyword evidence="2" id="KW-1185">Reference proteome</keyword>
<protein>
    <recommendedName>
        <fullName evidence="3">28S ribosomal protein S21, mitochondrial</fullName>
    </recommendedName>
</protein>
<sequence length="57" mass="7476">MKNERVFDRARELIYFEKPTLRKRRWHYERCHRIYDQEMKKRIKFLMNVNRSDPYPW</sequence>
<evidence type="ECO:0000313" key="2">
    <source>
        <dbReference type="Proteomes" id="UP000078046"/>
    </source>
</evidence>
<reference evidence="1 2" key="1">
    <citation type="submission" date="2016-04" db="EMBL/GenBank/DDBJ databases">
        <title>The genome of Intoshia linei affirms orthonectids as highly simplified spiralians.</title>
        <authorList>
            <person name="Mikhailov K.V."/>
            <person name="Slusarev G.S."/>
            <person name="Nikitin M.A."/>
            <person name="Logacheva M.D."/>
            <person name="Penin A."/>
            <person name="Aleoshin V."/>
            <person name="Panchin Y.V."/>
        </authorList>
    </citation>
    <scope>NUCLEOTIDE SEQUENCE [LARGE SCALE GENOMIC DNA]</scope>
    <source>
        <strain evidence="1">Intl2013</strain>
        <tissue evidence="1">Whole animal</tissue>
    </source>
</reference>
<evidence type="ECO:0008006" key="3">
    <source>
        <dbReference type="Google" id="ProtNLM"/>
    </source>
</evidence>
<dbReference type="EMBL" id="LWCA01001096">
    <property type="protein sequence ID" value="OAF65926.1"/>
    <property type="molecule type" value="Genomic_DNA"/>
</dbReference>